<evidence type="ECO:0000256" key="1">
    <source>
        <dbReference type="ARBA" id="ARBA00004941"/>
    </source>
</evidence>
<dbReference type="PANTHER" id="PTHR43814">
    <property type="entry name" value="ARGININOSUCCINATE LYASE"/>
    <property type="match status" value="1"/>
</dbReference>
<comment type="pathway">
    <text evidence="1 6">Amino-acid biosynthesis; L-arginine biosynthesis; L-arginine from L-ornithine and carbamoyl phosphate: step 3/3.</text>
</comment>
<dbReference type="Pfam" id="PF00206">
    <property type="entry name" value="Lyase_1"/>
    <property type="match status" value="1"/>
</dbReference>
<protein>
    <recommendedName>
        <fullName evidence="2 6">Argininosuccinate lyase</fullName>
        <shortName evidence="6">ASAL</shortName>
        <ecNumber evidence="2 6">4.3.2.1</ecNumber>
    </recommendedName>
    <alternativeName>
        <fullName evidence="6">Arginosuccinase</fullName>
    </alternativeName>
</protein>
<dbReference type="InterPro" id="IPR009049">
    <property type="entry name" value="Argininosuccinate_lyase"/>
</dbReference>
<accession>A0A075R7R5</accession>
<dbReference type="NCBIfam" id="TIGR00838">
    <property type="entry name" value="argH"/>
    <property type="match status" value="1"/>
</dbReference>
<feature type="domain" description="Argininosuccinate lyase C-terminal" evidence="8">
    <location>
        <begin position="373"/>
        <end position="449"/>
    </location>
</feature>
<dbReference type="PANTHER" id="PTHR43814:SF1">
    <property type="entry name" value="ARGININOSUCCINATE LYASE"/>
    <property type="match status" value="1"/>
</dbReference>
<proteinExistence type="inferred from homology"/>
<dbReference type="InterPro" id="IPR024083">
    <property type="entry name" value="Fumarase/histidase_N"/>
</dbReference>
<dbReference type="PRINTS" id="PR00145">
    <property type="entry name" value="ARGSUCLYASE"/>
</dbReference>
<comment type="catalytic activity">
    <reaction evidence="6">
        <text>2-(N(omega)-L-arginino)succinate = fumarate + L-arginine</text>
        <dbReference type="Rhea" id="RHEA:24020"/>
        <dbReference type="ChEBI" id="CHEBI:29806"/>
        <dbReference type="ChEBI" id="CHEBI:32682"/>
        <dbReference type="ChEBI" id="CHEBI:57472"/>
        <dbReference type="EC" id="4.3.2.1"/>
    </reaction>
</comment>
<dbReference type="InterPro" id="IPR029419">
    <property type="entry name" value="Arg_succ_lyase_C"/>
</dbReference>
<evidence type="ECO:0000256" key="3">
    <source>
        <dbReference type="ARBA" id="ARBA00022571"/>
    </source>
</evidence>
<dbReference type="EC" id="4.3.2.1" evidence="2 6"/>
<dbReference type="GO" id="GO:0042450">
    <property type="term" value="P:L-arginine biosynthetic process via ornithine"/>
    <property type="evidence" value="ECO:0007669"/>
    <property type="project" value="UniProtKB-UniRule"/>
</dbReference>
<dbReference type="Gene3D" id="1.10.275.10">
    <property type="entry name" value="Fumarase/aspartase (N-terminal domain)"/>
    <property type="match status" value="1"/>
</dbReference>
<evidence type="ECO:0000313" key="10">
    <source>
        <dbReference type="Proteomes" id="UP000005850"/>
    </source>
</evidence>
<dbReference type="GO" id="GO:0004056">
    <property type="term" value="F:argininosuccinate lyase activity"/>
    <property type="evidence" value="ECO:0007669"/>
    <property type="project" value="UniProtKB-UniRule"/>
</dbReference>
<keyword evidence="10" id="KW-1185">Reference proteome</keyword>
<dbReference type="SUPFAM" id="SSF48557">
    <property type="entry name" value="L-aspartase-like"/>
    <property type="match status" value="1"/>
</dbReference>
<dbReference type="STRING" id="1042163.BRLA_c036120"/>
<dbReference type="GO" id="GO:0005829">
    <property type="term" value="C:cytosol"/>
    <property type="evidence" value="ECO:0007669"/>
    <property type="project" value="TreeGrafter"/>
</dbReference>
<evidence type="ECO:0000313" key="9">
    <source>
        <dbReference type="EMBL" id="AIG27914.1"/>
    </source>
</evidence>
<dbReference type="UniPathway" id="UPA00068">
    <property type="reaction ID" value="UER00114"/>
</dbReference>
<dbReference type="CDD" id="cd01359">
    <property type="entry name" value="Argininosuccinate_lyase"/>
    <property type="match status" value="1"/>
</dbReference>
<dbReference type="InterPro" id="IPR008948">
    <property type="entry name" value="L-Aspartase-like"/>
</dbReference>
<evidence type="ECO:0000259" key="7">
    <source>
        <dbReference type="Pfam" id="PF00206"/>
    </source>
</evidence>
<evidence type="ECO:0000256" key="2">
    <source>
        <dbReference type="ARBA" id="ARBA00012338"/>
    </source>
</evidence>
<dbReference type="HOGENOM" id="CLU_027272_2_3_9"/>
<dbReference type="eggNOG" id="COG0165">
    <property type="taxonomic scope" value="Bacteria"/>
</dbReference>
<sequence length="506" mass="56904">MKFQARQARMYNQEGTSFPGKTYAKVVLEPAYEEAKAHLLAPMLAINKAHLIMLKEQGLLSKEEARQIADALQKLDIDALRKSGYTGEYEDLFFQVENQLLEQAGDIAGNLHLARSRNDMGICMYRMVLREKLLATYSTGVLLHEYLLQVAEEHIDTIMLGYTHTQQAQPTTLAHYVMAMADSLERDLRRIRSAYDNCNKSPMGAAALTTSGFTISRAHMQELLGFDEMVENSYDAISGADYLGEAMLAVQLAAINLGRSVQDFLLWCTQECNAVRVADPYVQVSSIMPQKRNPVSLEHMRSLLSSCVGTTNTVLSMMHNTPFGDIVDTEDDMQPYVWKSLSILDNMYHLLIAVITTMQINKEVLSARVKGSFATVTELADTLVRTDKLSFRTSHRIVSDVVQQAIKQKITADQITLHMVNEAAQHVIHREVVLTEAELAEALDPVHFVTIRSLPGGPSPREMMRMIETRKSTQELMHNWWQTAALRCQSALSQLDEILSTWSDNT</sequence>
<reference evidence="9 10" key="1">
    <citation type="journal article" date="2011" name="J. Bacteriol.">
        <title>Genome sequence of Brevibacillus laterosporus LMG 15441, a pathogen of invertebrates.</title>
        <authorList>
            <person name="Djukic M."/>
            <person name="Poehlein A."/>
            <person name="Thurmer A."/>
            <person name="Daniel R."/>
        </authorList>
    </citation>
    <scope>NUCLEOTIDE SEQUENCE [LARGE SCALE GENOMIC DNA]</scope>
    <source>
        <strain evidence="9 10">LMG 15441</strain>
    </source>
</reference>
<evidence type="ECO:0000259" key="8">
    <source>
        <dbReference type="Pfam" id="PF14698"/>
    </source>
</evidence>
<dbReference type="PRINTS" id="PR00149">
    <property type="entry name" value="FUMRATELYASE"/>
</dbReference>
<dbReference type="HAMAP" id="MF_00006">
    <property type="entry name" value="Arg_succ_lyase"/>
    <property type="match status" value="1"/>
</dbReference>
<comment type="similarity">
    <text evidence="6">Belongs to the lyase 1 family. Argininosuccinate lyase subfamily.</text>
</comment>
<comment type="subcellular location">
    <subcellularLocation>
        <location evidence="6">Cytoplasm</location>
    </subcellularLocation>
</comment>
<evidence type="ECO:0000256" key="6">
    <source>
        <dbReference type="HAMAP-Rule" id="MF_00006"/>
    </source>
</evidence>
<feature type="domain" description="Fumarate lyase N-terminal" evidence="7">
    <location>
        <begin position="57"/>
        <end position="308"/>
    </location>
</feature>
<dbReference type="Proteomes" id="UP000005850">
    <property type="component" value="Chromosome"/>
</dbReference>
<keyword evidence="4 6" id="KW-0028">Amino-acid biosynthesis</keyword>
<dbReference type="KEGG" id="blr:BRLA_c036120"/>
<keyword evidence="5 6" id="KW-0456">Lyase</keyword>
<dbReference type="EMBL" id="CP007806">
    <property type="protein sequence ID" value="AIG27914.1"/>
    <property type="molecule type" value="Genomic_DNA"/>
</dbReference>
<name>A0A075R7R5_BRELA</name>
<dbReference type="InterPro" id="IPR022761">
    <property type="entry name" value="Fumarate_lyase_N"/>
</dbReference>
<keyword evidence="6" id="KW-0963">Cytoplasm</keyword>
<keyword evidence="3 6" id="KW-0055">Arginine biosynthesis</keyword>
<evidence type="ECO:0000256" key="5">
    <source>
        <dbReference type="ARBA" id="ARBA00023239"/>
    </source>
</evidence>
<dbReference type="AlphaFoldDB" id="A0A075R7R5"/>
<gene>
    <name evidence="6" type="primary">argH</name>
    <name evidence="9" type="ORF">BRLA_c036120</name>
</gene>
<dbReference type="Gene3D" id="1.10.40.30">
    <property type="entry name" value="Fumarase/aspartase (C-terminal domain)"/>
    <property type="match status" value="1"/>
</dbReference>
<dbReference type="Gene3D" id="1.20.200.10">
    <property type="entry name" value="Fumarase/aspartase (Central domain)"/>
    <property type="match status" value="1"/>
</dbReference>
<dbReference type="Pfam" id="PF14698">
    <property type="entry name" value="ASL_C2"/>
    <property type="match status" value="1"/>
</dbReference>
<evidence type="ECO:0000256" key="4">
    <source>
        <dbReference type="ARBA" id="ARBA00022605"/>
    </source>
</evidence>
<dbReference type="RefSeq" id="WP_003336563.1">
    <property type="nucleotide sequence ID" value="NZ_CP007806.1"/>
</dbReference>
<organism evidence="9 10">
    <name type="scientific">Brevibacillus laterosporus LMG 15441</name>
    <dbReference type="NCBI Taxonomy" id="1042163"/>
    <lineage>
        <taxon>Bacteria</taxon>
        <taxon>Bacillati</taxon>
        <taxon>Bacillota</taxon>
        <taxon>Bacilli</taxon>
        <taxon>Bacillales</taxon>
        <taxon>Paenibacillaceae</taxon>
        <taxon>Brevibacillus</taxon>
    </lineage>
</organism>
<dbReference type="InterPro" id="IPR000362">
    <property type="entry name" value="Fumarate_lyase_fam"/>
</dbReference>